<dbReference type="AlphaFoldDB" id="A0A8X7WML3"/>
<sequence>MELMILKLSLASKLNVLGFSPMHLTLQNNHSRMVRGFVAIDNSLVNIKRRGGITPLHYVARKGDADINPTCK</sequence>
<reference evidence="1 2" key="1">
    <citation type="submission" date="2020-02" db="EMBL/GenBank/DDBJ databases">
        <authorList>
            <person name="Ma Q."/>
            <person name="Huang Y."/>
            <person name="Song X."/>
            <person name="Pei D."/>
        </authorList>
    </citation>
    <scope>NUCLEOTIDE SEQUENCE [LARGE SCALE GENOMIC DNA]</scope>
    <source>
        <strain evidence="1">Sxm20200214</strain>
        <tissue evidence="1">Leaf</tissue>
    </source>
</reference>
<dbReference type="PANTHER" id="PTHR24128:SF24">
    <property type="entry name" value="ANKYRIN REPEAT PROTEIN"/>
    <property type="match status" value="1"/>
</dbReference>
<protein>
    <submittedName>
        <fullName evidence="1">Uncharacterized protein</fullName>
    </submittedName>
</protein>
<proteinExistence type="predicted"/>
<dbReference type="PANTHER" id="PTHR24128">
    <property type="entry name" value="HOMEOBOX PROTEIN WARIAI"/>
    <property type="match status" value="1"/>
</dbReference>
<dbReference type="InterPro" id="IPR036770">
    <property type="entry name" value="Ankyrin_rpt-contain_sf"/>
</dbReference>
<evidence type="ECO:0000313" key="1">
    <source>
        <dbReference type="EMBL" id="KAG2331545.1"/>
    </source>
</evidence>
<keyword evidence="2" id="KW-1185">Reference proteome</keyword>
<name>A0A8X7WML3_BRACI</name>
<dbReference type="OrthoDB" id="1061329at2759"/>
<dbReference type="Proteomes" id="UP000886595">
    <property type="component" value="Unassembled WGS sequence"/>
</dbReference>
<accession>A0A8X7WML3</accession>
<dbReference type="Gene3D" id="1.25.40.20">
    <property type="entry name" value="Ankyrin repeat-containing domain"/>
    <property type="match status" value="1"/>
</dbReference>
<organism evidence="1 2">
    <name type="scientific">Brassica carinata</name>
    <name type="common">Ethiopian mustard</name>
    <name type="synonym">Abyssinian cabbage</name>
    <dbReference type="NCBI Taxonomy" id="52824"/>
    <lineage>
        <taxon>Eukaryota</taxon>
        <taxon>Viridiplantae</taxon>
        <taxon>Streptophyta</taxon>
        <taxon>Embryophyta</taxon>
        <taxon>Tracheophyta</taxon>
        <taxon>Spermatophyta</taxon>
        <taxon>Magnoliopsida</taxon>
        <taxon>eudicotyledons</taxon>
        <taxon>Gunneridae</taxon>
        <taxon>Pentapetalae</taxon>
        <taxon>rosids</taxon>
        <taxon>malvids</taxon>
        <taxon>Brassicales</taxon>
        <taxon>Brassicaceae</taxon>
        <taxon>Brassiceae</taxon>
        <taxon>Brassica</taxon>
    </lineage>
</organism>
<comment type="caution">
    <text evidence="1">The sequence shown here is derived from an EMBL/GenBank/DDBJ whole genome shotgun (WGS) entry which is preliminary data.</text>
</comment>
<gene>
    <name evidence="1" type="ORF">Bca52824_002725</name>
</gene>
<evidence type="ECO:0000313" key="2">
    <source>
        <dbReference type="Proteomes" id="UP000886595"/>
    </source>
</evidence>
<dbReference type="EMBL" id="JAAMPC010000001">
    <property type="protein sequence ID" value="KAG2331545.1"/>
    <property type="molecule type" value="Genomic_DNA"/>
</dbReference>
<dbReference type="SUPFAM" id="SSF48403">
    <property type="entry name" value="Ankyrin repeat"/>
    <property type="match status" value="1"/>
</dbReference>